<organism evidence="2">
    <name type="scientific">Macaca fascicularis</name>
    <name type="common">Crab-eating macaque</name>
    <name type="synonym">Cynomolgus monkey</name>
    <dbReference type="NCBI Taxonomy" id="9541"/>
    <lineage>
        <taxon>Eukaryota</taxon>
        <taxon>Metazoa</taxon>
        <taxon>Chordata</taxon>
        <taxon>Craniata</taxon>
        <taxon>Vertebrata</taxon>
        <taxon>Euteleostomi</taxon>
        <taxon>Mammalia</taxon>
        <taxon>Eutheria</taxon>
        <taxon>Euarchontoglires</taxon>
        <taxon>Primates</taxon>
        <taxon>Haplorrhini</taxon>
        <taxon>Catarrhini</taxon>
        <taxon>Cercopithecidae</taxon>
        <taxon>Cercopithecinae</taxon>
        <taxon>Macaca</taxon>
    </lineage>
</organism>
<proteinExistence type="evidence at transcript level"/>
<name>I7GN18_MACFA</name>
<reference evidence="2" key="1">
    <citation type="journal article" date="2007" name="PLoS Biol.">
        <title>Rate of evolution in brain-expressed genes in humans and other primates.</title>
        <authorList>
            <person name="Wang H.-Y."/>
            <person name="Chien H.-C."/>
            <person name="Osada N."/>
            <person name="Hashimoto K."/>
            <person name="Sugano S."/>
            <person name="Gojobori T."/>
            <person name="Chou C.-K."/>
            <person name="Tsai S.-F."/>
            <person name="Wu C.-I."/>
            <person name="Shen C.-K.J."/>
        </authorList>
    </citation>
    <scope>NUCLEOTIDE SEQUENCE</scope>
</reference>
<sequence>MNVGKASLRVQYSLSTRESTLGRSHMNVKNVGRPSAGGQA</sequence>
<feature type="region of interest" description="Disordered" evidence="1">
    <location>
        <begin position="17"/>
        <end position="40"/>
    </location>
</feature>
<accession>I7GN18</accession>
<protein>
    <submittedName>
        <fullName evidence="2">Macaca fascicularis brain cDNA clone: QmoA-10585, similar to human zinc finger protein 323 (ZNF323), mRNA, RefSeq: NM_030899.2</fullName>
    </submittedName>
</protein>
<dbReference type="AlphaFoldDB" id="I7GN18"/>
<evidence type="ECO:0000256" key="1">
    <source>
        <dbReference type="SAM" id="MobiDB-lite"/>
    </source>
</evidence>
<evidence type="ECO:0000313" key="2">
    <source>
        <dbReference type="EMBL" id="BAE90899.1"/>
    </source>
</evidence>
<dbReference type="EMBL" id="AB173837">
    <property type="protein sequence ID" value="BAE90899.1"/>
    <property type="molecule type" value="mRNA"/>
</dbReference>